<dbReference type="AlphaFoldDB" id="A0AAU7LWA5"/>
<gene>
    <name evidence="2" type="ORF">ABLV49_08750</name>
</gene>
<keyword evidence="1" id="KW-0812">Transmembrane</keyword>
<dbReference type="RefSeq" id="WP_349281212.1">
    <property type="nucleotide sequence ID" value="NZ_CBCSCU010000004.1"/>
</dbReference>
<organism evidence="2">
    <name type="scientific">Polaromonas hydrogenivorans</name>
    <dbReference type="NCBI Taxonomy" id="335476"/>
    <lineage>
        <taxon>Bacteria</taxon>
        <taxon>Pseudomonadati</taxon>
        <taxon>Pseudomonadota</taxon>
        <taxon>Betaproteobacteria</taxon>
        <taxon>Burkholderiales</taxon>
        <taxon>Comamonadaceae</taxon>
        <taxon>Polaromonas</taxon>
    </lineage>
</organism>
<feature type="transmembrane region" description="Helical" evidence="1">
    <location>
        <begin position="64"/>
        <end position="87"/>
    </location>
</feature>
<name>A0AAU7LWA5_9BURK</name>
<keyword evidence="1" id="KW-0472">Membrane</keyword>
<proteinExistence type="predicted"/>
<evidence type="ECO:0000313" key="2">
    <source>
        <dbReference type="EMBL" id="XBP71866.1"/>
    </source>
</evidence>
<protein>
    <submittedName>
        <fullName evidence="2">Uncharacterized protein</fullName>
    </submittedName>
</protein>
<keyword evidence="1" id="KW-1133">Transmembrane helix</keyword>
<evidence type="ECO:0000256" key="1">
    <source>
        <dbReference type="SAM" id="Phobius"/>
    </source>
</evidence>
<accession>A0AAU7LWA5</accession>
<sequence>MLSLLIAISGGGGLLLLEVAIARIVPTLGSLFYIPTVIGLSMLEDGGLPTLQGSPDGWPIPTSLGWYIAAASWWVFWSAVIALARLYRHRQGVRRCAI</sequence>
<reference evidence="2" key="1">
    <citation type="submission" date="2024-05" db="EMBL/GenBank/DDBJ databases">
        <authorList>
            <person name="Bunk B."/>
            <person name="Swiderski J."/>
            <person name="Sproer C."/>
            <person name="Thiel V."/>
        </authorList>
    </citation>
    <scope>NUCLEOTIDE SEQUENCE</scope>
    <source>
        <strain evidence="2">DSM 17735</strain>
    </source>
</reference>
<dbReference type="EMBL" id="CP157675">
    <property type="protein sequence ID" value="XBP71866.1"/>
    <property type="molecule type" value="Genomic_DNA"/>
</dbReference>